<evidence type="ECO:0000313" key="3">
    <source>
        <dbReference type="RefSeq" id="XP_065657994.1"/>
    </source>
</evidence>
<proteinExistence type="predicted"/>
<dbReference type="PANTHER" id="PTHR33332">
    <property type="entry name" value="REVERSE TRANSCRIPTASE DOMAIN-CONTAINING PROTEIN"/>
    <property type="match status" value="1"/>
</dbReference>
<dbReference type="Pfam" id="PF03372">
    <property type="entry name" value="Exo_endo_phos"/>
    <property type="match status" value="1"/>
</dbReference>
<gene>
    <name evidence="3" type="primary">LOC136082515</name>
</gene>
<dbReference type="SUPFAM" id="SSF56672">
    <property type="entry name" value="DNA/RNA polymerases"/>
    <property type="match status" value="1"/>
</dbReference>
<dbReference type="RefSeq" id="XP_065657994.1">
    <property type="nucleotide sequence ID" value="XM_065801922.1"/>
</dbReference>
<dbReference type="InterPro" id="IPR036691">
    <property type="entry name" value="Endo/exonu/phosph_ase_sf"/>
</dbReference>
<accession>A0ABM4C8Q0</accession>
<dbReference type="Proteomes" id="UP001652625">
    <property type="component" value="Chromosome 07"/>
</dbReference>
<keyword evidence="2" id="KW-1185">Reference proteome</keyword>
<dbReference type="InterPro" id="IPR043502">
    <property type="entry name" value="DNA/RNA_pol_sf"/>
</dbReference>
<evidence type="ECO:0000259" key="1">
    <source>
        <dbReference type="PROSITE" id="PS50878"/>
    </source>
</evidence>
<dbReference type="InterPro" id="IPR000477">
    <property type="entry name" value="RT_dom"/>
</dbReference>
<dbReference type="Gene3D" id="3.60.10.10">
    <property type="entry name" value="Endonuclease/exonuclease/phosphatase"/>
    <property type="match status" value="1"/>
</dbReference>
<feature type="domain" description="Reverse transcriptase" evidence="1">
    <location>
        <begin position="402"/>
        <end position="737"/>
    </location>
</feature>
<protein>
    <submittedName>
        <fullName evidence="3">Uncharacterized protein LOC136082515</fullName>
    </submittedName>
</protein>
<name>A0ABM4C8Q0_HYDVU</name>
<sequence>MEDYESLIFNFGNKYIGTDENTDPDINYFNDLKIDCFFHYASDLKEFLSKNGDENKKIRIVHINIRSMNKNFEYLRHFIEETKNYFDIICLTETWCTQNELNNNSNFHLSSFETILLERQLNKHGGGILIYVKQKIVHNVRNDLCVSDGDKEIITIEILDNKSDKFKSKSILLSCCYRPPGGASENLSLYLKHNIFHKGNKEKKKNFVIGDLNMDCLRYSENKKIKKFYDEIFVSGAIPLINRPTRITENSITLIDNILTTNVYNSNIQKGIIKSDISDHFPIFLTINTILTPNTIKSQTIRKRIFNKKNLETFKYQLSMLNWKHINFNEDINVIYNKFFNTFFSVYDANFPVFEITLKPKTLKSPWITKGLKKSSKIKQNLYIKYLKTKSHANLRIYKNYKTLFEKIRKNLKKNYYSNLITKYKNDSKQIWKILKEITGNQKTCSNFLPKMIKINNLCVYEPNEIAEEFNKYFTDVESRLAERIPSTNISFNDFLTTSNNLLSPHDLFLDLSIEEFERAFKSLKRHKAIGVDGINGNIIIDCFESLKNILFKVFKTSIQLGFTREVSNSFAKLQYTLGVFVDLSKAFDTVNHDILLKKLEFYGITGKLIKWYKSYLSNRKQFVYHGEDMLPIDFQNKTLIEIKCGVPQGSILGPLLFLVYINDLNKASNLMSIMFADDTNLFLSNKDINKLFLNMNEELIKISTWFKCNKLTLNIDKTKWILFHSSTKKRFLPNDLPKLYIDGVETKKDSV</sequence>
<dbReference type="InterPro" id="IPR005135">
    <property type="entry name" value="Endo/exonuclease/phosphatase"/>
</dbReference>
<dbReference type="PROSITE" id="PS50878">
    <property type="entry name" value="RT_POL"/>
    <property type="match status" value="1"/>
</dbReference>
<dbReference type="GeneID" id="136082515"/>
<reference evidence="3" key="1">
    <citation type="submission" date="2025-08" db="UniProtKB">
        <authorList>
            <consortium name="RefSeq"/>
        </authorList>
    </citation>
    <scope>IDENTIFICATION</scope>
</reference>
<evidence type="ECO:0000313" key="2">
    <source>
        <dbReference type="Proteomes" id="UP001652625"/>
    </source>
</evidence>
<dbReference type="SUPFAM" id="SSF56219">
    <property type="entry name" value="DNase I-like"/>
    <property type="match status" value="1"/>
</dbReference>
<organism evidence="2 3">
    <name type="scientific">Hydra vulgaris</name>
    <name type="common">Hydra</name>
    <name type="synonym">Hydra attenuata</name>
    <dbReference type="NCBI Taxonomy" id="6087"/>
    <lineage>
        <taxon>Eukaryota</taxon>
        <taxon>Metazoa</taxon>
        <taxon>Cnidaria</taxon>
        <taxon>Hydrozoa</taxon>
        <taxon>Hydroidolina</taxon>
        <taxon>Anthoathecata</taxon>
        <taxon>Aplanulata</taxon>
        <taxon>Hydridae</taxon>
        <taxon>Hydra</taxon>
    </lineage>
</organism>
<dbReference type="Pfam" id="PF00078">
    <property type="entry name" value="RVT_1"/>
    <property type="match status" value="1"/>
</dbReference>